<evidence type="ECO:0000256" key="2">
    <source>
        <dbReference type="PIRSR" id="PIRSR601310-3"/>
    </source>
</evidence>
<dbReference type="Proteomes" id="UP000429232">
    <property type="component" value="Chromosome"/>
</dbReference>
<dbReference type="EMBL" id="CP066775">
    <property type="protein sequence ID" value="QQL48879.1"/>
    <property type="molecule type" value="Genomic_DNA"/>
</dbReference>
<keyword evidence="4" id="KW-1185">Reference proteome</keyword>
<evidence type="ECO:0000313" key="4">
    <source>
        <dbReference type="Proteomes" id="UP000429232"/>
    </source>
</evidence>
<dbReference type="InterPro" id="IPR001310">
    <property type="entry name" value="Histidine_triad_HIT"/>
</dbReference>
<dbReference type="RefSeq" id="WP_157525579.1">
    <property type="nucleotide sequence ID" value="NZ_CP066775.1"/>
</dbReference>
<evidence type="ECO:0000256" key="1">
    <source>
        <dbReference type="PIRSR" id="PIRSR601310-1"/>
    </source>
</evidence>
<dbReference type="GO" id="GO:0009117">
    <property type="term" value="P:nucleotide metabolic process"/>
    <property type="evidence" value="ECO:0007669"/>
    <property type="project" value="TreeGrafter"/>
</dbReference>
<gene>
    <name evidence="3" type="ORF">GO620_011895</name>
</gene>
<dbReference type="PANTHER" id="PTHR46648">
    <property type="entry name" value="HIT FAMILY PROTEIN 1"/>
    <property type="match status" value="1"/>
</dbReference>
<dbReference type="InterPro" id="IPR011146">
    <property type="entry name" value="HIT-like"/>
</dbReference>
<evidence type="ECO:0000313" key="3">
    <source>
        <dbReference type="EMBL" id="QQL48879.1"/>
    </source>
</evidence>
<organism evidence="3 4">
    <name type="scientific">Mucilaginibacter ginkgonis</name>
    <dbReference type="NCBI Taxonomy" id="2682091"/>
    <lineage>
        <taxon>Bacteria</taxon>
        <taxon>Pseudomonadati</taxon>
        <taxon>Bacteroidota</taxon>
        <taxon>Sphingobacteriia</taxon>
        <taxon>Sphingobacteriales</taxon>
        <taxon>Sphingobacteriaceae</taxon>
        <taxon>Mucilaginibacter</taxon>
    </lineage>
</organism>
<sequence>MATIFNKIISGEIPSYKIAESNDYLAFLDINPLAEGHVLVIPKIEVDNLFDLDDATYTGLQMFAKIVAHGIKRSVPCIKVGVAVIGLEVPHAHIHLIPVNQVSDMNFARPKLSFTAGQLQATADKIKAAIHTDIVQDEE</sequence>
<dbReference type="KEGG" id="mgik:GO620_011895"/>
<proteinExistence type="predicted"/>
<reference evidence="3 4" key="1">
    <citation type="submission" date="2020-12" db="EMBL/GenBank/DDBJ databases">
        <title>HMF7856_wgs.fasta genome submission.</title>
        <authorList>
            <person name="Kang H."/>
            <person name="Kim H."/>
            <person name="Joh K."/>
        </authorList>
    </citation>
    <scope>NUCLEOTIDE SEQUENCE [LARGE SCALE GENOMIC DNA]</scope>
    <source>
        <strain evidence="3 4">HMF7856</strain>
    </source>
</reference>
<dbReference type="Gene3D" id="3.30.428.10">
    <property type="entry name" value="HIT-like"/>
    <property type="match status" value="1"/>
</dbReference>
<dbReference type="AlphaFoldDB" id="A0A6I4I260"/>
<name>A0A6I4I260_9SPHI</name>
<dbReference type="SUPFAM" id="SSF54197">
    <property type="entry name" value="HIT-like"/>
    <property type="match status" value="1"/>
</dbReference>
<dbReference type="PROSITE" id="PS51084">
    <property type="entry name" value="HIT_2"/>
    <property type="match status" value="1"/>
</dbReference>
<protein>
    <submittedName>
        <fullName evidence="3">HIT family protein</fullName>
    </submittedName>
</protein>
<dbReference type="GO" id="GO:0003824">
    <property type="term" value="F:catalytic activity"/>
    <property type="evidence" value="ECO:0007669"/>
    <property type="project" value="InterPro"/>
</dbReference>
<dbReference type="InterPro" id="IPR036265">
    <property type="entry name" value="HIT-like_sf"/>
</dbReference>
<dbReference type="PRINTS" id="PR00332">
    <property type="entry name" value="HISTRIAD"/>
</dbReference>
<dbReference type="Pfam" id="PF01230">
    <property type="entry name" value="HIT"/>
    <property type="match status" value="1"/>
</dbReference>
<feature type="short sequence motif" description="Histidine triad motif" evidence="2">
    <location>
        <begin position="91"/>
        <end position="95"/>
    </location>
</feature>
<feature type="active site" description="Tele-AMP-histidine intermediate" evidence="1">
    <location>
        <position position="93"/>
    </location>
</feature>
<dbReference type="PANTHER" id="PTHR46648:SF1">
    <property type="entry name" value="ADENOSINE 5'-MONOPHOSPHORAMIDASE HNT1"/>
    <property type="match status" value="1"/>
</dbReference>
<accession>A0A6I4I260</accession>